<dbReference type="Gene3D" id="1.20.120.1780">
    <property type="entry name" value="UbiA prenyltransferase"/>
    <property type="match status" value="1"/>
</dbReference>
<dbReference type="GO" id="GO:0005886">
    <property type="term" value="C:plasma membrane"/>
    <property type="evidence" value="ECO:0007669"/>
    <property type="project" value="TreeGrafter"/>
</dbReference>
<dbReference type="InterPro" id="IPR006371">
    <property type="entry name" value="Polyprenyltransferase_UbiA-li"/>
</dbReference>
<feature type="transmembrane region" description="Helical" evidence="9">
    <location>
        <begin position="392"/>
        <end position="413"/>
    </location>
</feature>
<evidence type="ECO:0000256" key="5">
    <source>
        <dbReference type="ARBA" id="ARBA00022679"/>
    </source>
</evidence>
<dbReference type="GO" id="GO:0016765">
    <property type="term" value="F:transferase activity, transferring alkyl or aryl (other than methyl) groups"/>
    <property type="evidence" value="ECO:0007669"/>
    <property type="project" value="InterPro"/>
</dbReference>
<feature type="transmembrane region" description="Helical" evidence="9">
    <location>
        <begin position="351"/>
        <end position="371"/>
    </location>
</feature>
<dbReference type="Pfam" id="PF01040">
    <property type="entry name" value="UbiA"/>
    <property type="match status" value="1"/>
</dbReference>
<dbReference type="CDD" id="cd13959">
    <property type="entry name" value="PT_UbiA_COQ2"/>
    <property type="match status" value="1"/>
</dbReference>
<reference evidence="11 12" key="1">
    <citation type="submission" date="2019-04" db="EMBL/GenBank/DDBJ databases">
        <authorList>
            <person name="Van Vliet M D."/>
        </authorList>
    </citation>
    <scope>NUCLEOTIDE SEQUENCE [LARGE SCALE GENOMIC DNA]</scope>
    <source>
        <strain evidence="11 12">F1</strain>
    </source>
</reference>
<dbReference type="GO" id="GO:0009116">
    <property type="term" value="P:nucleoside metabolic process"/>
    <property type="evidence" value="ECO:0007669"/>
    <property type="project" value="InterPro"/>
</dbReference>
<protein>
    <submittedName>
        <fullName evidence="11">4-hydroxybenzoate solanesyltransferase</fullName>
    </submittedName>
</protein>
<evidence type="ECO:0000313" key="12">
    <source>
        <dbReference type="Proteomes" id="UP000366872"/>
    </source>
</evidence>
<evidence type="ECO:0000256" key="6">
    <source>
        <dbReference type="ARBA" id="ARBA00022692"/>
    </source>
</evidence>
<keyword evidence="4" id="KW-1003">Cell membrane</keyword>
<keyword evidence="5 11" id="KW-0808">Transferase</keyword>
<evidence type="ECO:0000256" key="3">
    <source>
        <dbReference type="ARBA" id="ARBA00005985"/>
    </source>
</evidence>
<evidence type="ECO:0000256" key="9">
    <source>
        <dbReference type="SAM" id="Phobius"/>
    </source>
</evidence>
<evidence type="ECO:0000313" key="11">
    <source>
        <dbReference type="EMBL" id="VGO16176.1"/>
    </source>
</evidence>
<dbReference type="Pfam" id="PF01048">
    <property type="entry name" value="PNP_UDP_1"/>
    <property type="match status" value="2"/>
</dbReference>
<dbReference type="InterPro" id="IPR039653">
    <property type="entry name" value="Prenyltransferase"/>
</dbReference>
<evidence type="ECO:0000256" key="7">
    <source>
        <dbReference type="ARBA" id="ARBA00022989"/>
    </source>
</evidence>
<comment type="cofactor">
    <cofactor evidence="1">
        <name>Mg(2+)</name>
        <dbReference type="ChEBI" id="CHEBI:18420"/>
    </cofactor>
</comment>
<gene>
    <name evidence="11" type="primary">plqA</name>
    <name evidence="11" type="ORF">PDESU_04766</name>
</gene>
<dbReference type="InterPro" id="IPR044878">
    <property type="entry name" value="UbiA_sf"/>
</dbReference>
<keyword evidence="8 9" id="KW-0472">Membrane</keyword>
<keyword evidence="12" id="KW-1185">Reference proteome</keyword>
<dbReference type="Gene3D" id="3.40.50.1580">
    <property type="entry name" value="Nucleoside phosphorylase domain"/>
    <property type="match status" value="1"/>
</dbReference>
<evidence type="ECO:0000259" key="10">
    <source>
        <dbReference type="Pfam" id="PF01048"/>
    </source>
</evidence>
<dbReference type="InterPro" id="IPR035994">
    <property type="entry name" value="Nucleoside_phosphorylase_sf"/>
</dbReference>
<dbReference type="NCBIfam" id="TIGR01475">
    <property type="entry name" value="ubiA_other"/>
    <property type="match status" value="1"/>
</dbReference>
<feature type="domain" description="Nucleoside phosphorylase" evidence="10">
    <location>
        <begin position="97"/>
        <end position="174"/>
    </location>
</feature>
<dbReference type="Proteomes" id="UP000366872">
    <property type="component" value="Unassembled WGS sequence"/>
</dbReference>
<dbReference type="FunFam" id="1.10.357.140:FF:000008">
    <property type="entry name" value="4-hydroxybenzoate octaprenyltransferase"/>
    <property type="match status" value="1"/>
</dbReference>
<evidence type="ECO:0000256" key="1">
    <source>
        <dbReference type="ARBA" id="ARBA00001946"/>
    </source>
</evidence>
<dbReference type="Gene3D" id="1.10.357.140">
    <property type="entry name" value="UbiA prenyltransferase"/>
    <property type="match status" value="1"/>
</dbReference>
<dbReference type="RefSeq" id="WP_136081721.1">
    <property type="nucleotide sequence ID" value="NZ_CAAHFG010000003.1"/>
</dbReference>
<evidence type="ECO:0000256" key="4">
    <source>
        <dbReference type="ARBA" id="ARBA00022475"/>
    </source>
</evidence>
<feature type="transmembrane region" description="Helical" evidence="9">
    <location>
        <begin position="225"/>
        <end position="246"/>
    </location>
</feature>
<dbReference type="SUPFAM" id="SSF53167">
    <property type="entry name" value="Purine and uridine phosphorylases"/>
    <property type="match status" value="1"/>
</dbReference>
<accession>A0A6C2U9X0</accession>
<dbReference type="GO" id="GO:0006744">
    <property type="term" value="P:ubiquinone biosynthetic process"/>
    <property type="evidence" value="ECO:0007669"/>
    <property type="project" value="TreeGrafter"/>
</dbReference>
<name>A0A6C2U9X0_PONDE</name>
<evidence type="ECO:0000256" key="8">
    <source>
        <dbReference type="ARBA" id="ARBA00023136"/>
    </source>
</evidence>
<dbReference type="InterPro" id="IPR000537">
    <property type="entry name" value="UbiA_prenyltransferase"/>
</dbReference>
<keyword evidence="6 9" id="KW-0812">Transmembrane</keyword>
<comment type="similarity">
    <text evidence="3">Belongs to the UbiA prenyltransferase family.</text>
</comment>
<organism evidence="11 12">
    <name type="scientific">Pontiella desulfatans</name>
    <dbReference type="NCBI Taxonomy" id="2750659"/>
    <lineage>
        <taxon>Bacteria</taxon>
        <taxon>Pseudomonadati</taxon>
        <taxon>Kiritimatiellota</taxon>
        <taxon>Kiritimatiellia</taxon>
        <taxon>Kiritimatiellales</taxon>
        <taxon>Pontiellaceae</taxon>
        <taxon>Pontiella</taxon>
    </lineage>
</organism>
<dbReference type="InterPro" id="IPR000845">
    <property type="entry name" value="Nucleoside_phosphorylase_d"/>
</dbReference>
<feature type="transmembrane region" description="Helical" evidence="9">
    <location>
        <begin position="419"/>
        <end position="437"/>
    </location>
</feature>
<dbReference type="PANTHER" id="PTHR11048">
    <property type="entry name" value="PRENYLTRANSFERASES"/>
    <property type="match status" value="1"/>
</dbReference>
<keyword evidence="7 9" id="KW-1133">Transmembrane helix</keyword>
<evidence type="ECO:0000256" key="2">
    <source>
        <dbReference type="ARBA" id="ARBA00004141"/>
    </source>
</evidence>
<dbReference type="AlphaFoldDB" id="A0A6C2U9X0"/>
<feature type="domain" description="Nucleoside phosphorylase" evidence="10">
    <location>
        <begin position="23"/>
        <end position="71"/>
    </location>
</feature>
<feature type="transmembrane region" description="Helical" evidence="9">
    <location>
        <begin position="444"/>
        <end position="464"/>
    </location>
</feature>
<comment type="subcellular location">
    <subcellularLocation>
        <location evidence="2">Membrane</location>
        <topology evidence="2">Multi-pass membrane protein</topology>
    </subcellularLocation>
</comment>
<dbReference type="PANTHER" id="PTHR11048:SF28">
    <property type="entry name" value="4-HYDROXYBENZOATE POLYPRENYLTRANSFERASE, MITOCHONDRIAL"/>
    <property type="match status" value="1"/>
</dbReference>
<sequence>MIGVLFATEMEARPFLDRGVPEGVVVEISEEMGLEAARIATEKLVKEHGCKTIINAGVCGALNNRLERGAVYRVSMVSMEELKAAVNVGVGIGLKRLVSVQEPVFEPKRKRELSKYGELVDMEGYAVARVCEEHSVPCILIKGVTDFGDGNGKEDIQKHISPVSETVAEAVFQVVNGTSGATAAGPGEATMLKKLHSFTKVEHTIFSLPLLFAGAWIGAGGGMPAVKSLLLIALVGLGARTFGMAVNRILDKNIDARNPRTENRELATGALSMAQGYAVAIVGLAIYFVGCALLGPTVLGLSWFPLIPLTLYSLLKRFTPLCHYGIGVALGMAPLGAFVAITNSLAFPPVLWLLVLFTFCWISGFDVIYALMDIEFDRANGVRSIPAALGSVGAQMVAAVTHLVSFAALVLIWMGTDSVLSTIALLVSAGAFGAAYLQNIPVPVRFFPISAIAGIAGALVVLFGG</sequence>
<proteinExistence type="inferred from homology"/>
<feature type="transmembrane region" description="Helical" evidence="9">
    <location>
        <begin position="321"/>
        <end position="345"/>
    </location>
</feature>
<dbReference type="EMBL" id="CAAHFG010000003">
    <property type="protein sequence ID" value="VGO16176.1"/>
    <property type="molecule type" value="Genomic_DNA"/>
</dbReference>